<dbReference type="SUPFAM" id="SSF54236">
    <property type="entry name" value="Ubiquitin-like"/>
    <property type="match status" value="1"/>
</dbReference>
<keyword evidence="4" id="KW-1185">Reference proteome</keyword>
<feature type="compositionally biased region" description="Basic and acidic residues" evidence="1">
    <location>
        <begin position="106"/>
        <end position="125"/>
    </location>
</feature>
<evidence type="ECO:0000313" key="3">
    <source>
        <dbReference type="EMBL" id="KAA8911417.1"/>
    </source>
</evidence>
<organism evidence="3 4">
    <name type="scientific">Sphaerosporella brunnea</name>
    <dbReference type="NCBI Taxonomy" id="1250544"/>
    <lineage>
        <taxon>Eukaryota</taxon>
        <taxon>Fungi</taxon>
        <taxon>Dikarya</taxon>
        <taxon>Ascomycota</taxon>
        <taxon>Pezizomycotina</taxon>
        <taxon>Pezizomycetes</taxon>
        <taxon>Pezizales</taxon>
        <taxon>Pyronemataceae</taxon>
        <taxon>Sphaerosporella</taxon>
    </lineage>
</organism>
<dbReference type="InterPro" id="IPR029071">
    <property type="entry name" value="Ubiquitin-like_domsf"/>
</dbReference>
<proteinExistence type="predicted"/>
<dbReference type="Proteomes" id="UP000326924">
    <property type="component" value="Unassembled WGS sequence"/>
</dbReference>
<sequence>MPPKQKAAQGFIRITSHGPVPSKLSDLSLPVAAVKDWDTFVGLLRDEFFPGRESQDLLITLDGGKVLGRLWPLYLAMDNHFQVSCCQTRAITRSQSARKKALGLNDEGKVGAADEKEKEKEETPDKAPSSVSADEKEKEKEETPAKAPSSASADEKEKEKEETPAKAPSSVSAEVSDPEGPRRLYMQIFVRDLAGKYVTLFELEPYTTTDDFIKMALEKCGNPPAPERIRFIFSGKQLEPGRTLGHYSFQCGQSVIMCRSMHGGKPVITIYPTKDGSEVLVRLTLSVGFDFTYVNPPTVIPFRQSALKRGYVRTVEWEVTAAKSGRLRTSRGQEAAYLFWDAEHHARDKPINTCRPWQFMVRLDSFPDFIHKIMGMCGFPLKERQDFITFWGPQLLRTDAIAVRFLTPAEYSAAADMKVYAKSEAKIRIVRCFVLMSNISFIDARRSMFQPISEYAIAHYILEEKERPKIGEELCVFEWGGMIVP</sequence>
<feature type="compositionally biased region" description="Basic and acidic residues" evidence="1">
    <location>
        <begin position="133"/>
        <end position="144"/>
    </location>
</feature>
<dbReference type="InParanoid" id="A0A5J5F4Z5"/>
<dbReference type="Gene3D" id="3.10.20.90">
    <property type="entry name" value="Phosphatidylinositol 3-kinase Catalytic Subunit, Chain A, domain 1"/>
    <property type="match status" value="1"/>
</dbReference>
<dbReference type="EMBL" id="VXIS01000036">
    <property type="protein sequence ID" value="KAA8911417.1"/>
    <property type="molecule type" value="Genomic_DNA"/>
</dbReference>
<dbReference type="AlphaFoldDB" id="A0A5J5F4Z5"/>
<accession>A0A5J5F4Z5</accession>
<evidence type="ECO:0000313" key="4">
    <source>
        <dbReference type="Proteomes" id="UP000326924"/>
    </source>
</evidence>
<comment type="caution">
    <text evidence="3">The sequence shown here is derived from an EMBL/GenBank/DDBJ whole genome shotgun (WGS) entry which is preliminary data.</text>
</comment>
<feature type="compositionally biased region" description="Basic and acidic residues" evidence="1">
    <location>
        <begin position="153"/>
        <end position="164"/>
    </location>
</feature>
<feature type="domain" description="Ubiquitin-like" evidence="2">
    <location>
        <begin position="186"/>
        <end position="264"/>
    </location>
</feature>
<dbReference type="SMART" id="SM00213">
    <property type="entry name" value="UBQ"/>
    <property type="match status" value="1"/>
</dbReference>
<dbReference type="InterPro" id="IPR000626">
    <property type="entry name" value="Ubiquitin-like_dom"/>
</dbReference>
<protein>
    <recommendedName>
        <fullName evidence="2">Ubiquitin-like domain-containing protein</fullName>
    </recommendedName>
</protein>
<evidence type="ECO:0000259" key="2">
    <source>
        <dbReference type="PROSITE" id="PS50053"/>
    </source>
</evidence>
<dbReference type="Pfam" id="PF00240">
    <property type="entry name" value="ubiquitin"/>
    <property type="match status" value="1"/>
</dbReference>
<dbReference type="OrthoDB" id="428577at2759"/>
<reference evidence="3 4" key="1">
    <citation type="submission" date="2019-09" db="EMBL/GenBank/DDBJ databases">
        <title>Draft genome of the ectomycorrhizal ascomycete Sphaerosporella brunnea.</title>
        <authorList>
            <consortium name="DOE Joint Genome Institute"/>
            <person name="Benucci G.M."/>
            <person name="Marozzi G."/>
            <person name="Antonielli L."/>
            <person name="Sanchez S."/>
            <person name="Marco P."/>
            <person name="Wang X."/>
            <person name="Falini L.B."/>
            <person name="Barry K."/>
            <person name="Haridas S."/>
            <person name="Lipzen A."/>
            <person name="Labutti K."/>
            <person name="Grigoriev I.V."/>
            <person name="Murat C."/>
            <person name="Martin F."/>
            <person name="Albertini E."/>
            <person name="Donnini D."/>
            <person name="Bonito G."/>
        </authorList>
    </citation>
    <scope>NUCLEOTIDE SEQUENCE [LARGE SCALE GENOMIC DNA]</scope>
    <source>
        <strain evidence="3 4">Sb_GMNB300</strain>
    </source>
</reference>
<evidence type="ECO:0000256" key="1">
    <source>
        <dbReference type="SAM" id="MobiDB-lite"/>
    </source>
</evidence>
<name>A0A5J5F4Z5_9PEZI</name>
<gene>
    <name evidence="3" type="ORF">FN846DRAFT_904381</name>
</gene>
<feature type="region of interest" description="Disordered" evidence="1">
    <location>
        <begin position="97"/>
        <end position="178"/>
    </location>
</feature>
<dbReference type="PROSITE" id="PS50053">
    <property type="entry name" value="UBIQUITIN_2"/>
    <property type="match status" value="1"/>
</dbReference>